<feature type="modified residue" description="N6-(pyridoxal phosphate)lysine" evidence="9">
    <location>
        <position position="700"/>
    </location>
</feature>
<keyword evidence="7 9" id="KW-0663">Pyridoxal phosphate</keyword>
<dbReference type="PATRIC" id="fig|251221.4.peg.703"/>
<dbReference type="FunFam" id="3.40.50.2000:FF:000005">
    <property type="entry name" value="Alpha-1,4 glucan phosphorylase"/>
    <property type="match status" value="1"/>
</dbReference>
<comment type="similarity">
    <text evidence="3 10">Belongs to the glycogen phosphorylase family.</text>
</comment>
<dbReference type="InterPro" id="IPR000811">
    <property type="entry name" value="Glyco_trans_35"/>
</dbReference>
<dbReference type="RefSeq" id="WP_011140696.1">
    <property type="nucleotide sequence ID" value="NC_005125.1"/>
</dbReference>
<dbReference type="Pfam" id="PF00343">
    <property type="entry name" value="Phosphorylase"/>
    <property type="match status" value="1"/>
</dbReference>
<dbReference type="Gene3D" id="3.40.50.2000">
    <property type="entry name" value="Glycogen Phosphorylase B"/>
    <property type="match status" value="2"/>
</dbReference>
<sequence length="856" mass="98080">MTLSEYQATWKKRPEKHAALPTDLKKHVLRTPQVRVQVEDDRTGMDTETLKRAFLDNLYYIQAKDLQNATPYDLYMALSWTVRDRLLQRWIHTQETYLKQDVRSVCYFSAEYLPGRQLGNALVNVGLYEPARTFLRELGFELVDLMEQENEPGLGNGGLGRLAACFMDSLATLGVPAIGYGIRYEFGIFAQTIQGGWQFEQPDRWLRYGNPWEIPRPEYLVEVKFGGHTEAYTDPQGRYRVSWVHERSVLGTPYDTPVPGYRTNTVNTLRLWSARATEDFDFQVFNSGDFARAVAGKTYSENITKVLYPNDNTYQGKELRLEQQYFFVSCSLQDILRRYWDHHVDLDSFTDKVTIQINDTHPAIGIAELMRLLVDEYLIEWDRAWQITQKVFAYTNHTLLSEALERWPVSLFGRLLPRHLEIIYEINERFLHLARSRFGNDEARIARLSLIQEGSEKYVRMANLACVGSHAINGVAKLHTELLEQDVLADFYALTPEKFSNKTNGVTPRRFVLLSNPKLALLYTERLGQEWIRDLALLRKLEDHLHDADFRASWKQIKADNKHDLAEYILHFNGIEVAPDSLFDIQVKRVHEYKRQLLMLLYVITLYHRLKQNPAMALQPRTFIFAGKAAPGYTMAKLIIKCIHSVAAIINADPDVGGRLKVVFLANFNVSLAQRIYPAADLSEQISTAGKEASGTGNMKFAMGGALTIGTLDGANIEIREQVGPENFFLFGLTAQQVYALKARGYHPNDYYQTNTELRSVIDLVASGHFSPGRPDLFRPLVDALMARDEYLLFADYQVYLDCQQQVDAAFADSERWTTMSILNAVRMGYFSSDRSMGEYCRDIWKTGPVAVELNG</sequence>
<evidence type="ECO:0000256" key="9">
    <source>
        <dbReference type="PIRSR" id="PIRSR000460-1"/>
    </source>
</evidence>
<dbReference type="InterPro" id="IPR011833">
    <property type="entry name" value="Glycg_phsphrylas"/>
</dbReference>
<reference evidence="11 12" key="2">
    <citation type="journal article" date="2003" name="DNA Res.">
        <title>Complete genome structure of Gloeobacter violaceus PCC 7421, a cyanobacterium that lacks thylakoids (supplement).</title>
        <authorList>
            <person name="Nakamura Y."/>
            <person name="Kaneko T."/>
            <person name="Sato S."/>
            <person name="Mimuro M."/>
            <person name="Miyashita H."/>
            <person name="Tsuchiya T."/>
            <person name="Sasamoto S."/>
            <person name="Watanabe A."/>
            <person name="Kawashima K."/>
            <person name="Kishida Y."/>
            <person name="Kiyokawa C."/>
            <person name="Kohara M."/>
            <person name="Matsumoto M."/>
            <person name="Matsuno A."/>
            <person name="Nakazaki N."/>
            <person name="Shimpo S."/>
            <person name="Takeuchi C."/>
            <person name="Yamada M."/>
            <person name="Tabata S."/>
        </authorList>
    </citation>
    <scope>NUCLEOTIDE SEQUENCE [LARGE SCALE GENOMIC DNA]</scope>
    <source>
        <strain evidence="12">ATCC 29082 / PCC 7421</strain>
    </source>
</reference>
<name>Q7NMS1_GLOVI</name>
<dbReference type="PANTHER" id="PTHR11468:SF3">
    <property type="entry name" value="GLYCOGEN PHOSPHORYLASE, LIVER FORM"/>
    <property type="match status" value="1"/>
</dbReference>
<evidence type="ECO:0000256" key="4">
    <source>
        <dbReference type="ARBA" id="ARBA00022600"/>
    </source>
</evidence>
<dbReference type="EnsemblBacteria" id="BAC88635">
    <property type="protein sequence ID" value="BAC88635"/>
    <property type="gene ID" value="BAC88635"/>
</dbReference>
<dbReference type="InParanoid" id="Q7NMS1"/>
<dbReference type="PIRSF" id="PIRSF000460">
    <property type="entry name" value="Pprylas_GlgP"/>
    <property type="match status" value="1"/>
</dbReference>
<comment type="function">
    <text evidence="10">Allosteric enzyme that catalyzes the rate-limiting step in glycogen catabolism, the phosphorolytic cleavage of glycogen to produce glucose-1-phosphate, and plays a central role in maintaining cellular and organismal glucose homeostasis.</text>
</comment>
<evidence type="ECO:0000256" key="3">
    <source>
        <dbReference type="ARBA" id="ARBA00006047"/>
    </source>
</evidence>
<keyword evidence="6 10" id="KW-0808">Transferase</keyword>
<dbReference type="eggNOG" id="COG0058">
    <property type="taxonomic scope" value="Bacteria"/>
</dbReference>
<accession>Q7NMS1</accession>
<dbReference type="HOGENOM" id="CLU_010198_1_1_3"/>
<dbReference type="PhylomeDB" id="Q7NMS1"/>
<dbReference type="GO" id="GO:0030170">
    <property type="term" value="F:pyridoxal phosphate binding"/>
    <property type="evidence" value="ECO:0000318"/>
    <property type="project" value="GO_Central"/>
</dbReference>
<evidence type="ECO:0000313" key="11">
    <source>
        <dbReference type="EMBL" id="BAC88635.1"/>
    </source>
</evidence>
<comment type="catalytic activity">
    <reaction evidence="1 10">
        <text>[(1-&gt;4)-alpha-D-glucosyl](n) + phosphate = [(1-&gt;4)-alpha-D-glucosyl](n-1) + alpha-D-glucose 1-phosphate</text>
        <dbReference type="Rhea" id="RHEA:41732"/>
        <dbReference type="Rhea" id="RHEA-COMP:9584"/>
        <dbReference type="Rhea" id="RHEA-COMP:9586"/>
        <dbReference type="ChEBI" id="CHEBI:15444"/>
        <dbReference type="ChEBI" id="CHEBI:43474"/>
        <dbReference type="ChEBI" id="CHEBI:58601"/>
        <dbReference type="EC" id="2.4.1.1"/>
    </reaction>
</comment>
<evidence type="ECO:0000313" key="12">
    <source>
        <dbReference type="Proteomes" id="UP000000557"/>
    </source>
</evidence>
<dbReference type="CAZy" id="GT35">
    <property type="family name" value="Glycosyltransferase Family 35"/>
</dbReference>
<dbReference type="SUPFAM" id="SSF53756">
    <property type="entry name" value="UDP-Glycosyltransferase/glycogen phosphorylase"/>
    <property type="match status" value="1"/>
</dbReference>
<proteinExistence type="inferred from homology"/>
<evidence type="ECO:0000256" key="8">
    <source>
        <dbReference type="ARBA" id="ARBA00023277"/>
    </source>
</evidence>
<dbReference type="GO" id="GO:0005737">
    <property type="term" value="C:cytoplasm"/>
    <property type="evidence" value="ECO:0000318"/>
    <property type="project" value="GO_Central"/>
</dbReference>
<organism evidence="11 12">
    <name type="scientific">Gloeobacter violaceus (strain ATCC 29082 / PCC 7421)</name>
    <dbReference type="NCBI Taxonomy" id="251221"/>
    <lineage>
        <taxon>Bacteria</taxon>
        <taxon>Bacillati</taxon>
        <taxon>Cyanobacteriota</taxon>
        <taxon>Cyanophyceae</taxon>
        <taxon>Gloeobacterales</taxon>
        <taxon>Gloeobacteraceae</taxon>
        <taxon>Gloeobacter</taxon>
    </lineage>
</organism>
<dbReference type="GO" id="GO:0008184">
    <property type="term" value="F:glycogen phosphorylase activity"/>
    <property type="evidence" value="ECO:0000318"/>
    <property type="project" value="GO_Central"/>
</dbReference>
<dbReference type="AlphaFoldDB" id="Q7NMS1"/>
<keyword evidence="4" id="KW-0321">Glycogen metabolism</keyword>
<reference evidence="11 12" key="1">
    <citation type="journal article" date="2003" name="DNA Res.">
        <title>Complete genome structure of Gloeobacter violaceus PCC 7421, a cyanobacterium that lacks thylakoids.</title>
        <authorList>
            <person name="Nakamura Y."/>
            <person name="Kaneko T."/>
            <person name="Sato S."/>
            <person name="Mimuro M."/>
            <person name="Miyashita H."/>
            <person name="Tsuchiya T."/>
            <person name="Sasamoto S."/>
            <person name="Watanabe A."/>
            <person name="Kawashima K."/>
            <person name="Kishida Y."/>
            <person name="Kiyokawa C."/>
            <person name="Kohara M."/>
            <person name="Matsumoto M."/>
            <person name="Matsuno A."/>
            <person name="Nakazaki N."/>
            <person name="Shimpo S."/>
            <person name="Takeuchi C."/>
            <person name="Yamada M."/>
            <person name="Tabata S."/>
        </authorList>
    </citation>
    <scope>NUCLEOTIDE SEQUENCE [LARGE SCALE GENOMIC DNA]</scope>
    <source>
        <strain evidence="12">ATCC 29082 / PCC 7421</strain>
    </source>
</reference>
<keyword evidence="5 10" id="KW-0328">Glycosyltransferase</keyword>
<evidence type="ECO:0000256" key="10">
    <source>
        <dbReference type="RuleBase" id="RU000587"/>
    </source>
</evidence>
<keyword evidence="8 10" id="KW-0119">Carbohydrate metabolism</keyword>
<evidence type="ECO:0000256" key="5">
    <source>
        <dbReference type="ARBA" id="ARBA00022676"/>
    </source>
</evidence>
<evidence type="ECO:0000256" key="2">
    <source>
        <dbReference type="ARBA" id="ARBA00001933"/>
    </source>
</evidence>
<dbReference type="GO" id="GO:0005980">
    <property type="term" value="P:glycogen catabolic process"/>
    <property type="evidence" value="ECO:0000318"/>
    <property type="project" value="GO_Central"/>
</dbReference>
<keyword evidence="12" id="KW-1185">Reference proteome</keyword>
<evidence type="ECO:0000256" key="1">
    <source>
        <dbReference type="ARBA" id="ARBA00001275"/>
    </source>
</evidence>
<dbReference type="STRING" id="251221.gene:10758170"/>
<dbReference type="FunFam" id="3.40.50.2000:FF:000002">
    <property type="entry name" value="Alpha-1,4 glucan phosphorylase"/>
    <property type="match status" value="1"/>
</dbReference>
<dbReference type="NCBIfam" id="TIGR02093">
    <property type="entry name" value="P_ylase"/>
    <property type="match status" value="1"/>
</dbReference>
<evidence type="ECO:0000256" key="6">
    <source>
        <dbReference type="ARBA" id="ARBA00022679"/>
    </source>
</evidence>
<dbReference type="EMBL" id="BA000045">
    <property type="protein sequence ID" value="BAC88635.1"/>
    <property type="molecule type" value="Genomic_DNA"/>
</dbReference>
<dbReference type="EC" id="2.4.1.1" evidence="10"/>
<evidence type="ECO:0000256" key="7">
    <source>
        <dbReference type="ARBA" id="ARBA00022898"/>
    </source>
</evidence>
<dbReference type="KEGG" id="gvi:gll0694"/>
<dbReference type="OrthoDB" id="9760804at2"/>
<protein>
    <recommendedName>
        <fullName evidence="10">Alpha-1,4 glucan phosphorylase</fullName>
        <ecNumber evidence="10">2.4.1.1</ecNumber>
    </recommendedName>
</protein>
<dbReference type="Proteomes" id="UP000000557">
    <property type="component" value="Chromosome"/>
</dbReference>
<dbReference type="PANTHER" id="PTHR11468">
    <property type="entry name" value="GLYCOGEN PHOSPHORYLASE"/>
    <property type="match status" value="1"/>
</dbReference>
<comment type="cofactor">
    <cofactor evidence="2 10">
        <name>pyridoxal 5'-phosphate</name>
        <dbReference type="ChEBI" id="CHEBI:597326"/>
    </cofactor>
</comment>
<dbReference type="CDD" id="cd04300">
    <property type="entry name" value="GT35_Glycogen_Phosphorylase"/>
    <property type="match status" value="1"/>
</dbReference>
<gene>
    <name evidence="11" type="ordered locus">gll0694</name>
</gene>